<evidence type="ECO:0000259" key="8">
    <source>
        <dbReference type="Pfam" id="PF00528"/>
    </source>
</evidence>
<dbReference type="PANTHER" id="PTHR30193">
    <property type="entry name" value="ABC TRANSPORTER PERMEASE PROTEIN"/>
    <property type="match status" value="1"/>
</dbReference>
<dbReference type="InterPro" id="IPR000515">
    <property type="entry name" value="MetI-like"/>
</dbReference>
<evidence type="ECO:0000256" key="5">
    <source>
        <dbReference type="ARBA" id="ARBA00022989"/>
    </source>
</evidence>
<evidence type="ECO:0000313" key="9">
    <source>
        <dbReference type="EMBL" id="AQQ14300.1"/>
    </source>
</evidence>
<evidence type="ECO:0000256" key="7">
    <source>
        <dbReference type="SAM" id="Phobius"/>
    </source>
</evidence>
<dbReference type="AlphaFoldDB" id="A0A1Q2HU13"/>
<dbReference type="Gene3D" id="1.10.3720.10">
    <property type="entry name" value="MetI-like"/>
    <property type="match status" value="1"/>
</dbReference>
<name>A0A1Q2HU13_9CORY</name>
<dbReference type="PANTHER" id="PTHR30193:SF37">
    <property type="entry name" value="INNER MEMBRANE ABC TRANSPORTER PERMEASE PROTEIN YCJO"/>
    <property type="match status" value="1"/>
</dbReference>
<keyword evidence="4 7" id="KW-0812">Transmembrane</keyword>
<feature type="transmembrane region" description="Helical" evidence="7">
    <location>
        <begin position="38"/>
        <end position="60"/>
    </location>
</feature>
<dbReference type="Proteomes" id="UP000217209">
    <property type="component" value="Chromosome"/>
</dbReference>
<keyword evidence="10" id="KW-1185">Reference proteome</keyword>
<dbReference type="SUPFAM" id="SSF161098">
    <property type="entry name" value="MetI-like"/>
    <property type="match status" value="1"/>
</dbReference>
<feature type="transmembrane region" description="Helical" evidence="7">
    <location>
        <begin position="183"/>
        <end position="208"/>
    </location>
</feature>
<feature type="transmembrane region" description="Helical" evidence="7">
    <location>
        <begin position="102"/>
        <end position="125"/>
    </location>
</feature>
<dbReference type="InterPro" id="IPR035906">
    <property type="entry name" value="MetI-like_sf"/>
</dbReference>
<sequence length="321" mass="34978">MSMQLKGAPGPEVPPVDALEAARENTAGPKAPRQRGELWAWLCLLPATILFLVFDFWPFFRALYLSFTSTDLFGRPAGFTGFDNYLNMFSDPTFLSTFSRTLLFTVASVILKLAIGLAIALPLSYRMKGTVWMRPVVLIPMAVSTAVGTLVFRQMFAPVVGLFDQIFMSLGFDQIGWLTSPRMAMISVLITDVWIGISFVTLLMLVAIDGIPGEMVEAANLDGATGSKYVRHIILPSIAPMLLVLSVTQAMAAMKEFTIFQVLTGGGPGNSTRTLVLDIYDLAFGGGTADFAAASARGMVLFVIILVLTLIQFRLSNRNNR</sequence>
<reference evidence="9 10" key="1">
    <citation type="submission" date="2016-12" db="EMBL/GenBank/DDBJ databases">
        <authorList>
            <person name="Song W.-J."/>
            <person name="Kurnit D.M."/>
        </authorList>
    </citation>
    <scope>NUCLEOTIDE SEQUENCE [LARGE SCALE GENOMIC DNA]</scope>
    <source>
        <strain evidence="9 10">DSM 30827</strain>
    </source>
</reference>
<dbReference type="Pfam" id="PF00528">
    <property type="entry name" value="BPD_transp_1"/>
    <property type="match status" value="1"/>
</dbReference>
<gene>
    <name evidence="9" type="primary">ugpA1</name>
    <name evidence="9" type="ORF">CGLAU_01545</name>
</gene>
<evidence type="ECO:0000256" key="3">
    <source>
        <dbReference type="ARBA" id="ARBA00022475"/>
    </source>
</evidence>
<proteinExistence type="predicted"/>
<comment type="subcellular location">
    <subcellularLocation>
        <location evidence="1">Cell membrane</location>
        <topology evidence="1">Multi-pass membrane protein</topology>
    </subcellularLocation>
</comment>
<dbReference type="GO" id="GO:0055085">
    <property type="term" value="P:transmembrane transport"/>
    <property type="evidence" value="ECO:0007669"/>
    <property type="project" value="InterPro"/>
</dbReference>
<evidence type="ECO:0000256" key="4">
    <source>
        <dbReference type="ARBA" id="ARBA00022692"/>
    </source>
</evidence>
<evidence type="ECO:0000256" key="6">
    <source>
        <dbReference type="ARBA" id="ARBA00023136"/>
    </source>
</evidence>
<protein>
    <submittedName>
        <fullName evidence="9">sn-glycerol-3-phosphate transport system permease protein UgpA</fullName>
    </submittedName>
</protein>
<evidence type="ECO:0000256" key="2">
    <source>
        <dbReference type="ARBA" id="ARBA00022448"/>
    </source>
</evidence>
<dbReference type="CDD" id="cd06261">
    <property type="entry name" value="TM_PBP2"/>
    <property type="match status" value="1"/>
</dbReference>
<feature type="domain" description="ABC transmembrane type-1" evidence="8">
    <location>
        <begin position="114"/>
        <end position="318"/>
    </location>
</feature>
<evidence type="ECO:0000313" key="10">
    <source>
        <dbReference type="Proteomes" id="UP000217209"/>
    </source>
</evidence>
<feature type="transmembrane region" description="Helical" evidence="7">
    <location>
        <begin position="137"/>
        <end position="163"/>
    </location>
</feature>
<accession>A0A1Q2HU13</accession>
<dbReference type="RefSeq" id="WP_232507147.1">
    <property type="nucleotide sequence ID" value="NZ_CALTZW010000011.1"/>
</dbReference>
<keyword evidence="5 7" id="KW-1133">Transmembrane helix</keyword>
<keyword evidence="3" id="KW-1003">Cell membrane</keyword>
<keyword evidence="6 7" id="KW-0472">Membrane</keyword>
<dbReference type="InterPro" id="IPR051393">
    <property type="entry name" value="ABC_transporter_permease"/>
</dbReference>
<dbReference type="EMBL" id="CP019688">
    <property type="protein sequence ID" value="AQQ14300.1"/>
    <property type="molecule type" value="Genomic_DNA"/>
</dbReference>
<dbReference type="KEGG" id="cgv:CGLAU_01545"/>
<feature type="transmembrane region" description="Helical" evidence="7">
    <location>
        <begin position="229"/>
        <end position="252"/>
    </location>
</feature>
<organism evidence="9 10">
    <name type="scientific">Corynebacterium glaucum</name>
    <dbReference type="NCBI Taxonomy" id="187491"/>
    <lineage>
        <taxon>Bacteria</taxon>
        <taxon>Bacillati</taxon>
        <taxon>Actinomycetota</taxon>
        <taxon>Actinomycetes</taxon>
        <taxon>Mycobacteriales</taxon>
        <taxon>Corynebacteriaceae</taxon>
        <taxon>Corynebacterium</taxon>
    </lineage>
</organism>
<dbReference type="GO" id="GO:0005886">
    <property type="term" value="C:plasma membrane"/>
    <property type="evidence" value="ECO:0007669"/>
    <property type="project" value="UniProtKB-SubCell"/>
</dbReference>
<evidence type="ECO:0000256" key="1">
    <source>
        <dbReference type="ARBA" id="ARBA00004651"/>
    </source>
</evidence>
<feature type="transmembrane region" description="Helical" evidence="7">
    <location>
        <begin position="291"/>
        <end position="311"/>
    </location>
</feature>
<keyword evidence="2" id="KW-0813">Transport</keyword>